<organism evidence="3 4">
    <name type="scientific">Microdochium bolleyi</name>
    <dbReference type="NCBI Taxonomy" id="196109"/>
    <lineage>
        <taxon>Eukaryota</taxon>
        <taxon>Fungi</taxon>
        <taxon>Dikarya</taxon>
        <taxon>Ascomycota</taxon>
        <taxon>Pezizomycotina</taxon>
        <taxon>Sordariomycetes</taxon>
        <taxon>Xylariomycetidae</taxon>
        <taxon>Xylariales</taxon>
        <taxon>Microdochiaceae</taxon>
        <taxon>Microdochium</taxon>
    </lineage>
</organism>
<reference evidence="4" key="1">
    <citation type="submission" date="2016-02" db="EMBL/GenBank/DDBJ databases">
        <title>Draft genome sequence of Microdochium bolleyi, a fungal endophyte of beachgrass.</title>
        <authorList>
            <consortium name="DOE Joint Genome Institute"/>
            <person name="David A.S."/>
            <person name="May G."/>
            <person name="Haridas S."/>
            <person name="Lim J."/>
            <person name="Wang M."/>
            <person name="Labutti K."/>
            <person name="Lipzen A."/>
            <person name="Barry K."/>
            <person name="Grigoriev I.V."/>
        </authorList>
    </citation>
    <scope>NUCLEOTIDE SEQUENCE [LARGE SCALE GENOMIC DNA]</scope>
    <source>
        <strain evidence="4">J235TASD1</strain>
    </source>
</reference>
<dbReference type="AlphaFoldDB" id="A0A136J1E1"/>
<evidence type="ECO:0000313" key="3">
    <source>
        <dbReference type="EMBL" id="KXJ91018.1"/>
    </source>
</evidence>
<sequence length="368" mass="41414">MSSNNLLSFVGWSFLPNLITGWVQTIYYGVTIRAGEPKPTPGTPRYNEHRRRIYILVVSFYLLYTIYEADWVLQRAGTFYTDLGVTPDASEKEIKSRFRRLAALYHPDKLGPDAGSDSGDFFMQLKTASEVLTDPAKRFAYERFGPEMLKWQHCTTVRDYIMRGAQALIPYYLLAAIVMYIMGMMGYLEWGKYWRWLTIVVLAVFELHTVTRPTYPRLVAAVVNPLLARFTRHGPYLPFQLITLARKCSVTFYIALSQIGPLVLRRGGGAQAGGTAASTGDTSEKVLRQTLDRIEQAAQTLDADAGRLMELEMAPFAGDPALVSSMRGKLREWLVQNTIRSDPMVKDALGRSFQKRRADAPAGAKGTK</sequence>
<dbReference type="PANTHER" id="PTHR24074">
    <property type="entry name" value="CO-CHAPERONE PROTEIN DJLA"/>
    <property type="match status" value="1"/>
</dbReference>
<protein>
    <recommendedName>
        <fullName evidence="2">J domain-containing protein</fullName>
    </recommendedName>
</protein>
<dbReference type="InterPro" id="IPR050817">
    <property type="entry name" value="DjlA_DnaK_co-chaperone"/>
</dbReference>
<dbReference type="PRINTS" id="PR00625">
    <property type="entry name" value="JDOMAIN"/>
</dbReference>
<dbReference type="OrthoDB" id="436519at2759"/>
<feature type="transmembrane region" description="Helical" evidence="1">
    <location>
        <begin position="168"/>
        <end position="187"/>
    </location>
</feature>
<keyword evidence="1" id="KW-0812">Transmembrane</keyword>
<dbReference type="InterPro" id="IPR001623">
    <property type="entry name" value="DnaJ_domain"/>
</dbReference>
<evidence type="ECO:0000256" key="1">
    <source>
        <dbReference type="SAM" id="Phobius"/>
    </source>
</evidence>
<dbReference type="Gene3D" id="1.10.287.110">
    <property type="entry name" value="DnaJ domain"/>
    <property type="match status" value="1"/>
</dbReference>
<keyword evidence="1" id="KW-0472">Membrane</keyword>
<dbReference type="InParanoid" id="A0A136J1E1"/>
<evidence type="ECO:0000313" key="4">
    <source>
        <dbReference type="Proteomes" id="UP000070501"/>
    </source>
</evidence>
<dbReference type="CDD" id="cd06257">
    <property type="entry name" value="DnaJ"/>
    <property type="match status" value="1"/>
</dbReference>
<name>A0A136J1E1_9PEZI</name>
<feature type="transmembrane region" description="Helical" evidence="1">
    <location>
        <begin position="53"/>
        <end position="73"/>
    </location>
</feature>
<keyword evidence="1" id="KW-1133">Transmembrane helix</keyword>
<dbReference type="EMBL" id="KQ964251">
    <property type="protein sequence ID" value="KXJ91018.1"/>
    <property type="molecule type" value="Genomic_DNA"/>
</dbReference>
<dbReference type="InterPro" id="IPR036869">
    <property type="entry name" value="J_dom_sf"/>
</dbReference>
<dbReference type="PROSITE" id="PS50076">
    <property type="entry name" value="DNAJ_2"/>
    <property type="match status" value="1"/>
</dbReference>
<keyword evidence="4" id="KW-1185">Reference proteome</keyword>
<gene>
    <name evidence="3" type="ORF">Micbo1qcDRAFT_188936</name>
</gene>
<dbReference type="Pfam" id="PF00226">
    <property type="entry name" value="DnaJ"/>
    <property type="match status" value="1"/>
</dbReference>
<accession>A0A136J1E1</accession>
<dbReference type="STRING" id="196109.A0A136J1E1"/>
<dbReference type="SUPFAM" id="SSF46565">
    <property type="entry name" value="Chaperone J-domain"/>
    <property type="match status" value="1"/>
</dbReference>
<dbReference type="Proteomes" id="UP000070501">
    <property type="component" value="Unassembled WGS sequence"/>
</dbReference>
<evidence type="ECO:0000259" key="2">
    <source>
        <dbReference type="PROSITE" id="PS50076"/>
    </source>
</evidence>
<feature type="domain" description="J" evidence="2">
    <location>
        <begin position="78"/>
        <end position="145"/>
    </location>
</feature>
<proteinExistence type="predicted"/>
<dbReference type="SMART" id="SM00271">
    <property type="entry name" value="DnaJ"/>
    <property type="match status" value="1"/>
</dbReference>